<feature type="compositionally biased region" description="Polar residues" evidence="1">
    <location>
        <begin position="316"/>
        <end position="329"/>
    </location>
</feature>
<feature type="compositionally biased region" description="Acidic residues" evidence="1">
    <location>
        <begin position="429"/>
        <end position="452"/>
    </location>
</feature>
<gene>
    <name evidence="3" type="ORF">M011DRAFT_289162</name>
</gene>
<feature type="compositionally biased region" description="Polar residues" evidence="1">
    <location>
        <begin position="194"/>
        <end position="203"/>
    </location>
</feature>
<dbReference type="InterPro" id="IPR019194">
    <property type="entry name" value="Tscrpt_elong_fac_Eaf_N"/>
</dbReference>
<sequence>MMASPLMDGRSVNPREKAHFSLHISDRIARGSNSGESFTSIKYNHKPPQTSTVRTTTLTPAAPNRYNLTIHDENPNPNNSSDIFTFTGEKAPASKKSYTLLFDHTSQQATLEPLDSTYTFNLATKNRIDVSSAHPQIALDVPADDARNVAVDNDRPDPNNPFDVRHFLISTEKEKRGDESEYGAASSPDYRALNGNTRATSSIPGKRQAPAEAPPRLNKTSTKPRKRKSPAPEEAARKTSSKKAQATPQVRLERRASTYPKPEAPKASAKKNSKAAAQAASQKYKSAEIVHSSEESDVDVDADAEDLEPVYEEITTRSPEAQHTGSSFNRHYEDQDEDEDDDDERTPRSSVLEIEDPDTHSRHVRHSTLASLGSNSGLGLSQLRSPSAGPLSLASVANSLAGSPDPRRKADEDGVIDFGNLGRGRGEDGDSEDEEMDEEFVEGDVDMVDADADGDRDVEPMDLGPPAEEQSTAAGGGAKNAPVALGVDEDEDEDPLLREMIQGLAGDSSEESEEE</sequence>
<evidence type="ECO:0000313" key="4">
    <source>
        <dbReference type="Proteomes" id="UP000799440"/>
    </source>
</evidence>
<feature type="region of interest" description="Disordered" evidence="1">
    <location>
        <begin position="170"/>
        <end position="515"/>
    </location>
</feature>
<dbReference type="EMBL" id="MU006610">
    <property type="protein sequence ID" value="KAF2742377.1"/>
    <property type="molecule type" value="Genomic_DNA"/>
</dbReference>
<dbReference type="Pfam" id="PF09816">
    <property type="entry name" value="EAF"/>
    <property type="match status" value="1"/>
</dbReference>
<feature type="compositionally biased region" description="Low complexity" evidence="1">
    <location>
        <begin position="367"/>
        <end position="385"/>
    </location>
</feature>
<evidence type="ECO:0000313" key="3">
    <source>
        <dbReference type="EMBL" id="KAF2742377.1"/>
    </source>
</evidence>
<reference evidence="3" key="1">
    <citation type="journal article" date="2020" name="Stud. Mycol.">
        <title>101 Dothideomycetes genomes: a test case for predicting lifestyles and emergence of pathogens.</title>
        <authorList>
            <person name="Haridas S."/>
            <person name="Albert R."/>
            <person name="Binder M."/>
            <person name="Bloem J."/>
            <person name="Labutti K."/>
            <person name="Salamov A."/>
            <person name="Andreopoulos B."/>
            <person name="Baker S."/>
            <person name="Barry K."/>
            <person name="Bills G."/>
            <person name="Bluhm B."/>
            <person name="Cannon C."/>
            <person name="Castanera R."/>
            <person name="Culley D."/>
            <person name="Daum C."/>
            <person name="Ezra D."/>
            <person name="Gonzalez J."/>
            <person name="Henrissat B."/>
            <person name="Kuo A."/>
            <person name="Liang C."/>
            <person name="Lipzen A."/>
            <person name="Lutzoni F."/>
            <person name="Magnuson J."/>
            <person name="Mondo S."/>
            <person name="Nolan M."/>
            <person name="Ohm R."/>
            <person name="Pangilinan J."/>
            <person name="Park H.-J."/>
            <person name="Ramirez L."/>
            <person name="Alfaro M."/>
            <person name="Sun H."/>
            <person name="Tritt A."/>
            <person name="Yoshinaga Y."/>
            <person name="Zwiers L.-H."/>
            <person name="Turgeon B."/>
            <person name="Goodwin S."/>
            <person name="Spatafora J."/>
            <person name="Crous P."/>
            <person name="Grigoriev I."/>
        </authorList>
    </citation>
    <scope>NUCLEOTIDE SEQUENCE</scope>
    <source>
        <strain evidence="3">CBS 119925</strain>
    </source>
</reference>
<feature type="domain" description="Transcription elongation factor Eaf N-terminal" evidence="2">
    <location>
        <begin position="21"/>
        <end position="124"/>
    </location>
</feature>
<evidence type="ECO:0000256" key="1">
    <source>
        <dbReference type="SAM" id="MobiDB-lite"/>
    </source>
</evidence>
<feature type="compositionally biased region" description="Basic and acidic residues" evidence="1">
    <location>
        <begin position="170"/>
        <end position="179"/>
    </location>
</feature>
<feature type="compositionally biased region" description="Basic and acidic residues" evidence="1">
    <location>
        <begin position="285"/>
        <end position="294"/>
    </location>
</feature>
<proteinExistence type="predicted"/>
<dbReference type="OrthoDB" id="125903at2759"/>
<dbReference type="Proteomes" id="UP000799440">
    <property type="component" value="Unassembled WGS sequence"/>
</dbReference>
<feature type="region of interest" description="Disordered" evidence="1">
    <location>
        <begin position="31"/>
        <end position="54"/>
    </location>
</feature>
<feature type="compositionally biased region" description="Low complexity" evidence="1">
    <location>
        <begin position="274"/>
        <end position="284"/>
    </location>
</feature>
<accession>A0A6A6UZI3</accession>
<dbReference type="AlphaFoldDB" id="A0A6A6UZI3"/>
<feature type="compositionally biased region" description="Acidic residues" evidence="1">
    <location>
        <begin position="295"/>
        <end position="311"/>
    </location>
</feature>
<feature type="compositionally biased region" description="Acidic residues" evidence="1">
    <location>
        <begin position="334"/>
        <end position="344"/>
    </location>
</feature>
<protein>
    <recommendedName>
        <fullName evidence="2">Transcription elongation factor Eaf N-terminal domain-containing protein</fullName>
    </recommendedName>
</protein>
<evidence type="ECO:0000259" key="2">
    <source>
        <dbReference type="Pfam" id="PF09816"/>
    </source>
</evidence>
<organism evidence="3 4">
    <name type="scientific">Sporormia fimetaria CBS 119925</name>
    <dbReference type="NCBI Taxonomy" id="1340428"/>
    <lineage>
        <taxon>Eukaryota</taxon>
        <taxon>Fungi</taxon>
        <taxon>Dikarya</taxon>
        <taxon>Ascomycota</taxon>
        <taxon>Pezizomycotina</taxon>
        <taxon>Dothideomycetes</taxon>
        <taxon>Pleosporomycetidae</taxon>
        <taxon>Pleosporales</taxon>
        <taxon>Sporormiaceae</taxon>
        <taxon>Sporormia</taxon>
    </lineage>
</organism>
<name>A0A6A6UZI3_9PLEO</name>
<keyword evidence="4" id="KW-1185">Reference proteome</keyword>